<dbReference type="AlphaFoldDB" id="A0A4R1HA88"/>
<dbReference type="Proteomes" id="UP000295707">
    <property type="component" value="Unassembled WGS sequence"/>
</dbReference>
<evidence type="ECO:0000256" key="1">
    <source>
        <dbReference type="ARBA" id="ARBA00003041"/>
    </source>
</evidence>
<keyword evidence="7" id="KW-1006">Bacterial flagellum protein export</keyword>
<evidence type="ECO:0000313" key="10">
    <source>
        <dbReference type="Proteomes" id="UP000295707"/>
    </source>
</evidence>
<comment type="function">
    <text evidence="1">Needed for flagellar regrowth and assembly.</text>
</comment>
<sequence>MSRVIRADDLRDCESWHVPEVGAAGEAQRPMTARQLEEIQEQARHEGYEQGLKEGREAGTAEFVERIQRLEQLMMSLDQPLEALDEAVEQQLSQLAMIVARQLIRRELRSEPEQVIGVVRDALAALPLAARNVRLSLHPEDAVLVREALSLTQGEASIEVVEDPVQTRGGCRVLTESSQIDATVESRLNAIIANTLGGLRSSDEDETET</sequence>
<proteinExistence type="inferred from homology"/>
<evidence type="ECO:0000256" key="5">
    <source>
        <dbReference type="ARBA" id="ARBA00022795"/>
    </source>
</evidence>
<keyword evidence="6" id="KW-0653">Protein transport</keyword>
<gene>
    <name evidence="9" type="ORF">DFR30_2129</name>
</gene>
<keyword evidence="9" id="KW-0966">Cell projection</keyword>
<protein>
    <recommendedName>
        <fullName evidence="3">Flagellar assembly protein FliH</fullName>
    </recommendedName>
</protein>
<dbReference type="GO" id="GO:0044781">
    <property type="term" value="P:bacterial-type flagellum organization"/>
    <property type="evidence" value="ECO:0007669"/>
    <property type="project" value="UniProtKB-KW"/>
</dbReference>
<name>A0A4R1HA88_9GAMM</name>
<keyword evidence="9" id="KW-0969">Cilium</keyword>
<keyword evidence="10" id="KW-1185">Reference proteome</keyword>
<comment type="similarity">
    <text evidence="2">Belongs to the FliH family.</text>
</comment>
<keyword evidence="4" id="KW-0813">Transport</keyword>
<dbReference type="EMBL" id="SMFX01000001">
    <property type="protein sequence ID" value="TCK18844.1"/>
    <property type="molecule type" value="Genomic_DNA"/>
</dbReference>
<organism evidence="9 10">
    <name type="scientific">Thiogranum longum</name>
    <dbReference type="NCBI Taxonomy" id="1537524"/>
    <lineage>
        <taxon>Bacteria</taxon>
        <taxon>Pseudomonadati</taxon>
        <taxon>Pseudomonadota</taxon>
        <taxon>Gammaproteobacteria</taxon>
        <taxon>Chromatiales</taxon>
        <taxon>Ectothiorhodospiraceae</taxon>
        <taxon>Thiogranum</taxon>
    </lineage>
</organism>
<evidence type="ECO:0000256" key="6">
    <source>
        <dbReference type="ARBA" id="ARBA00022927"/>
    </source>
</evidence>
<dbReference type="GO" id="GO:0005829">
    <property type="term" value="C:cytosol"/>
    <property type="evidence" value="ECO:0007669"/>
    <property type="project" value="TreeGrafter"/>
</dbReference>
<comment type="caution">
    <text evidence="9">The sequence shown here is derived from an EMBL/GenBank/DDBJ whole genome shotgun (WGS) entry which is preliminary data.</text>
</comment>
<dbReference type="InterPro" id="IPR018035">
    <property type="entry name" value="Flagellar_FliH/T3SS_HrpE"/>
</dbReference>
<dbReference type="PANTHER" id="PTHR34982:SF1">
    <property type="entry name" value="FLAGELLAR ASSEMBLY PROTEIN FLIH"/>
    <property type="match status" value="1"/>
</dbReference>
<evidence type="ECO:0000256" key="2">
    <source>
        <dbReference type="ARBA" id="ARBA00006602"/>
    </source>
</evidence>
<evidence type="ECO:0000256" key="4">
    <source>
        <dbReference type="ARBA" id="ARBA00022448"/>
    </source>
</evidence>
<dbReference type="Pfam" id="PF02108">
    <property type="entry name" value="FliH"/>
    <property type="match status" value="1"/>
</dbReference>
<keyword evidence="9" id="KW-0282">Flagellum</keyword>
<accession>A0A4R1HA88</accession>
<dbReference type="PANTHER" id="PTHR34982">
    <property type="entry name" value="YOP PROTEINS TRANSLOCATION PROTEIN L"/>
    <property type="match status" value="1"/>
</dbReference>
<evidence type="ECO:0000256" key="7">
    <source>
        <dbReference type="ARBA" id="ARBA00023225"/>
    </source>
</evidence>
<dbReference type="OrthoDB" id="6196089at2"/>
<evidence type="ECO:0000313" key="9">
    <source>
        <dbReference type="EMBL" id="TCK18844.1"/>
    </source>
</evidence>
<evidence type="ECO:0000259" key="8">
    <source>
        <dbReference type="Pfam" id="PF02108"/>
    </source>
</evidence>
<keyword evidence="5" id="KW-1005">Bacterial flagellum biogenesis</keyword>
<dbReference type="InterPro" id="IPR051472">
    <property type="entry name" value="T3SS_Stator/FliH"/>
</dbReference>
<evidence type="ECO:0000256" key="3">
    <source>
        <dbReference type="ARBA" id="ARBA00016507"/>
    </source>
</evidence>
<dbReference type="RefSeq" id="WP_132973000.1">
    <property type="nucleotide sequence ID" value="NZ_SMFX01000001.1"/>
</dbReference>
<dbReference type="GO" id="GO:0015031">
    <property type="term" value="P:protein transport"/>
    <property type="evidence" value="ECO:0007669"/>
    <property type="project" value="UniProtKB-KW"/>
</dbReference>
<feature type="domain" description="Flagellar assembly protein FliH/Type III secretion system HrpE" evidence="8">
    <location>
        <begin position="66"/>
        <end position="190"/>
    </location>
</feature>
<reference evidence="9 10" key="1">
    <citation type="submission" date="2019-03" db="EMBL/GenBank/DDBJ databases">
        <title>Genomic Encyclopedia of Type Strains, Phase IV (KMG-IV): sequencing the most valuable type-strain genomes for metagenomic binning, comparative biology and taxonomic classification.</title>
        <authorList>
            <person name="Goeker M."/>
        </authorList>
    </citation>
    <scope>NUCLEOTIDE SEQUENCE [LARGE SCALE GENOMIC DNA]</scope>
    <source>
        <strain evidence="9 10">DSM 19610</strain>
    </source>
</reference>